<proteinExistence type="predicted"/>
<feature type="chain" id="PRO_5032720398" evidence="1">
    <location>
        <begin position="19"/>
        <end position="100"/>
    </location>
</feature>
<dbReference type="Proteomes" id="UP000639772">
    <property type="component" value="Chromosome 10"/>
</dbReference>
<sequence>MLLSAVFLIANTPTVARSKGFFDMAYNVKLVFLEVVCSARRCGICCNSIAGLQGTECHVPRCRDLKEHLKRLQQQSESRRRAAVMEMMRQRAAELQAIDD</sequence>
<accession>A0A835ULA2</accession>
<name>A0A835ULA2_VANPL</name>
<keyword evidence="1" id="KW-0732">Signal</keyword>
<evidence type="ECO:0000313" key="3">
    <source>
        <dbReference type="Proteomes" id="UP000639772"/>
    </source>
</evidence>
<reference evidence="2 3" key="1">
    <citation type="journal article" date="2020" name="Nat. Food">
        <title>A phased Vanilla planifolia genome enables genetic improvement of flavour and production.</title>
        <authorList>
            <person name="Hasing T."/>
            <person name="Tang H."/>
            <person name="Brym M."/>
            <person name="Khazi F."/>
            <person name="Huang T."/>
            <person name="Chambers A.H."/>
        </authorList>
    </citation>
    <scope>NUCLEOTIDE SEQUENCE [LARGE SCALE GENOMIC DNA]</scope>
    <source>
        <tissue evidence="2">Leaf</tissue>
    </source>
</reference>
<evidence type="ECO:0000313" key="2">
    <source>
        <dbReference type="EMBL" id="KAG0465832.1"/>
    </source>
</evidence>
<dbReference type="AlphaFoldDB" id="A0A835ULA2"/>
<gene>
    <name evidence="2" type="ORF">HPP92_019996</name>
</gene>
<feature type="signal peptide" evidence="1">
    <location>
        <begin position="1"/>
        <end position="18"/>
    </location>
</feature>
<organism evidence="2 3">
    <name type="scientific">Vanilla planifolia</name>
    <name type="common">Vanilla</name>
    <dbReference type="NCBI Taxonomy" id="51239"/>
    <lineage>
        <taxon>Eukaryota</taxon>
        <taxon>Viridiplantae</taxon>
        <taxon>Streptophyta</taxon>
        <taxon>Embryophyta</taxon>
        <taxon>Tracheophyta</taxon>
        <taxon>Spermatophyta</taxon>
        <taxon>Magnoliopsida</taxon>
        <taxon>Liliopsida</taxon>
        <taxon>Asparagales</taxon>
        <taxon>Orchidaceae</taxon>
        <taxon>Vanilloideae</taxon>
        <taxon>Vanilleae</taxon>
        <taxon>Vanilla</taxon>
    </lineage>
</organism>
<protein>
    <submittedName>
        <fullName evidence="2">Uncharacterized protein</fullName>
    </submittedName>
</protein>
<comment type="caution">
    <text evidence="2">The sequence shown here is derived from an EMBL/GenBank/DDBJ whole genome shotgun (WGS) entry which is preliminary data.</text>
</comment>
<dbReference type="EMBL" id="JADCNM010000010">
    <property type="protein sequence ID" value="KAG0465832.1"/>
    <property type="molecule type" value="Genomic_DNA"/>
</dbReference>
<evidence type="ECO:0000256" key="1">
    <source>
        <dbReference type="SAM" id="SignalP"/>
    </source>
</evidence>